<feature type="compositionally biased region" description="Low complexity" evidence="1">
    <location>
        <begin position="25"/>
        <end position="52"/>
    </location>
</feature>
<evidence type="ECO:0000313" key="3">
    <source>
        <dbReference type="Proteomes" id="UP000027195"/>
    </source>
</evidence>
<feature type="region of interest" description="Disordered" evidence="1">
    <location>
        <begin position="1"/>
        <end position="71"/>
    </location>
</feature>
<feature type="compositionally biased region" description="Polar residues" evidence="1">
    <location>
        <begin position="1"/>
        <end position="13"/>
    </location>
</feature>
<dbReference type="AlphaFoldDB" id="A0A067MHE1"/>
<proteinExistence type="predicted"/>
<reference evidence="3" key="1">
    <citation type="journal article" date="2014" name="Proc. Natl. Acad. Sci. U.S.A.">
        <title>Extensive sampling of basidiomycete genomes demonstrates inadequacy of the white-rot/brown-rot paradigm for wood decay fungi.</title>
        <authorList>
            <person name="Riley R."/>
            <person name="Salamov A.A."/>
            <person name="Brown D.W."/>
            <person name="Nagy L.G."/>
            <person name="Floudas D."/>
            <person name="Held B.W."/>
            <person name="Levasseur A."/>
            <person name="Lombard V."/>
            <person name="Morin E."/>
            <person name="Otillar R."/>
            <person name="Lindquist E.A."/>
            <person name="Sun H."/>
            <person name="LaButti K.M."/>
            <person name="Schmutz J."/>
            <person name="Jabbour D."/>
            <person name="Luo H."/>
            <person name="Baker S.E."/>
            <person name="Pisabarro A.G."/>
            <person name="Walton J.D."/>
            <person name="Blanchette R.A."/>
            <person name="Henrissat B."/>
            <person name="Martin F."/>
            <person name="Cullen D."/>
            <person name="Hibbett D.S."/>
            <person name="Grigoriev I.V."/>
        </authorList>
    </citation>
    <scope>NUCLEOTIDE SEQUENCE [LARGE SCALE GENOMIC DNA]</scope>
    <source>
        <strain evidence="3">FD-172 SS1</strain>
    </source>
</reference>
<name>A0A067MHE1_BOTB1</name>
<evidence type="ECO:0000313" key="2">
    <source>
        <dbReference type="EMBL" id="KDQ10971.1"/>
    </source>
</evidence>
<dbReference type="InParanoid" id="A0A067MHE1"/>
<keyword evidence="3" id="KW-1185">Reference proteome</keyword>
<dbReference type="Proteomes" id="UP000027195">
    <property type="component" value="Unassembled WGS sequence"/>
</dbReference>
<dbReference type="EMBL" id="KL198062">
    <property type="protein sequence ID" value="KDQ10971.1"/>
    <property type="molecule type" value="Genomic_DNA"/>
</dbReference>
<organism evidence="2 3">
    <name type="scientific">Botryobasidium botryosum (strain FD-172 SS1)</name>
    <dbReference type="NCBI Taxonomy" id="930990"/>
    <lineage>
        <taxon>Eukaryota</taxon>
        <taxon>Fungi</taxon>
        <taxon>Dikarya</taxon>
        <taxon>Basidiomycota</taxon>
        <taxon>Agaricomycotina</taxon>
        <taxon>Agaricomycetes</taxon>
        <taxon>Cantharellales</taxon>
        <taxon>Botryobasidiaceae</taxon>
        <taxon>Botryobasidium</taxon>
    </lineage>
</organism>
<feature type="compositionally biased region" description="Polar residues" evidence="1">
    <location>
        <begin position="56"/>
        <end position="71"/>
    </location>
</feature>
<accession>A0A067MHE1</accession>
<gene>
    <name evidence="2" type="ORF">BOTBODRAFT_35739</name>
</gene>
<dbReference type="HOGENOM" id="CLU_2440561_0_0_1"/>
<sequence length="90" mass="9016">MTACESATYSPERTTVPPGPPCRSTTAGTPATMIMTTPAPAPAPATATRPTAVPSVRSTTTPAIPFSGATTARSVVPTICKRAATMAAAR</sequence>
<protein>
    <submittedName>
        <fullName evidence="2">Uncharacterized protein</fullName>
    </submittedName>
</protein>
<evidence type="ECO:0000256" key="1">
    <source>
        <dbReference type="SAM" id="MobiDB-lite"/>
    </source>
</evidence>